<evidence type="ECO:0000313" key="4">
    <source>
        <dbReference type="Proteomes" id="UP001501637"/>
    </source>
</evidence>
<dbReference type="Pfam" id="PF07992">
    <property type="entry name" value="Pyr_redox_2"/>
    <property type="match status" value="1"/>
</dbReference>
<dbReference type="PRINTS" id="PR00368">
    <property type="entry name" value="FADPNR"/>
</dbReference>
<dbReference type="InterPro" id="IPR023753">
    <property type="entry name" value="FAD/NAD-binding_dom"/>
</dbReference>
<dbReference type="RefSeq" id="WP_344527191.1">
    <property type="nucleotide sequence ID" value="NZ_BAAAUG010000145.1"/>
</dbReference>
<proteinExistence type="predicted"/>
<dbReference type="Gene3D" id="3.50.50.60">
    <property type="entry name" value="FAD/NAD(P)-binding domain"/>
    <property type="match status" value="1"/>
</dbReference>
<dbReference type="SUPFAM" id="SSF51905">
    <property type="entry name" value="FAD/NAD(P)-binding domain"/>
    <property type="match status" value="1"/>
</dbReference>
<evidence type="ECO:0000259" key="2">
    <source>
        <dbReference type="Pfam" id="PF07992"/>
    </source>
</evidence>
<evidence type="ECO:0000256" key="1">
    <source>
        <dbReference type="ARBA" id="ARBA00023002"/>
    </source>
</evidence>
<protein>
    <recommendedName>
        <fullName evidence="2">FAD/NAD(P)-binding domain-containing protein</fullName>
    </recommendedName>
</protein>
<dbReference type="PRINTS" id="PR00411">
    <property type="entry name" value="PNDRDTASEI"/>
</dbReference>
<comment type="caution">
    <text evidence="3">The sequence shown here is derived from an EMBL/GenBank/DDBJ whole genome shotgun (WGS) entry which is preliminary data.</text>
</comment>
<dbReference type="EMBL" id="BAAAUG010000145">
    <property type="protein sequence ID" value="GAA3135934.1"/>
    <property type="molecule type" value="Genomic_DNA"/>
</dbReference>
<keyword evidence="1" id="KW-0560">Oxidoreductase</keyword>
<reference evidence="4" key="1">
    <citation type="journal article" date="2019" name="Int. J. Syst. Evol. Microbiol.">
        <title>The Global Catalogue of Microorganisms (GCM) 10K type strain sequencing project: providing services to taxonomists for standard genome sequencing and annotation.</title>
        <authorList>
            <consortium name="The Broad Institute Genomics Platform"/>
            <consortium name="The Broad Institute Genome Sequencing Center for Infectious Disease"/>
            <person name="Wu L."/>
            <person name="Ma J."/>
        </authorList>
    </citation>
    <scope>NUCLEOTIDE SEQUENCE [LARGE SCALE GENOMIC DNA]</scope>
    <source>
        <strain evidence="4">JCM 9092</strain>
    </source>
</reference>
<sequence length="397" mass="41620">MSGTAVVIGAGPYGLSTAAHLRAHGLKVRIFGSPMASWRENMPAGMLLKSPPAASALSAPKDGFTLNDYRRRTGDTPSLGEDGQVPIELFIRYGLWFRDQLVPDVEDVRVSSVDRQAHGFRLKLSSGEELQAAAVVVASGLTGFAHLPAPLAAAVPDGPSVLSSISHSSQHAGLSHFTGRRIVVVGGGQSALESAVLLKEAGAHVQVLTRSAHARFGTAPTAGPHWQPDTPLGRSWPLHAVVNHAAAFRLLPSTTRLRLVKRVLGPCGAWWLKDRFEGVPVIAGRHITGAAAGQGGVTLITTATDGRSHSLEADHVLAATGYRVHLEALDFLSPELRAGLDRAGGYPRLGRDFGSTVPGLHFTGLPAAGTFGPVQRFVCGTSFASPRLAASAARRCG</sequence>
<gene>
    <name evidence="3" type="ORF">GCM10010449_65610</name>
</gene>
<dbReference type="Proteomes" id="UP001501637">
    <property type="component" value="Unassembled WGS sequence"/>
</dbReference>
<dbReference type="InterPro" id="IPR036188">
    <property type="entry name" value="FAD/NAD-bd_sf"/>
</dbReference>
<dbReference type="PANTHER" id="PTHR43539:SF91">
    <property type="entry name" value="FAD-DEPENDENT URATE HYDROXYLASE"/>
    <property type="match status" value="1"/>
</dbReference>
<feature type="domain" description="FAD/NAD(P)-binding" evidence="2">
    <location>
        <begin position="5"/>
        <end position="213"/>
    </location>
</feature>
<dbReference type="InterPro" id="IPR050982">
    <property type="entry name" value="Auxin_biosynth/cation_transpt"/>
</dbReference>
<organism evidence="3 4">
    <name type="scientific">Streptomyces rectiviolaceus</name>
    <dbReference type="NCBI Taxonomy" id="332591"/>
    <lineage>
        <taxon>Bacteria</taxon>
        <taxon>Bacillati</taxon>
        <taxon>Actinomycetota</taxon>
        <taxon>Actinomycetes</taxon>
        <taxon>Kitasatosporales</taxon>
        <taxon>Streptomycetaceae</taxon>
        <taxon>Streptomyces</taxon>
    </lineage>
</organism>
<evidence type="ECO:0000313" key="3">
    <source>
        <dbReference type="EMBL" id="GAA3135934.1"/>
    </source>
</evidence>
<name>A0ABP6N468_9ACTN</name>
<keyword evidence="4" id="KW-1185">Reference proteome</keyword>
<dbReference type="PANTHER" id="PTHR43539">
    <property type="entry name" value="FLAVIN-BINDING MONOOXYGENASE-LIKE PROTEIN (AFU_ORTHOLOGUE AFUA_4G09220)"/>
    <property type="match status" value="1"/>
</dbReference>
<accession>A0ABP6N468</accession>